<name>A0ABQ5DIC1_9ASTR</name>
<reference evidence="1" key="1">
    <citation type="journal article" date="2022" name="Int. J. Mol. Sci.">
        <title>Draft Genome of Tanacetum Coccineum: Genomic Comparison of Closely Related Tanacetum-Family Plants.</title>
        <authorList>
            <person name="Yamashiro T."/>
            <person name="Shiraishi A."/>
            <person name="Nakayama K."/>
            <person name="Satake H."/>
        </authorList>
    </citation>
    <scope>NUCLEOTIDE SEQUENCE</scope>
</reference>
<evidence type="ECO:0000313" key="2">
    <source>
        <dbReference type="Proteomes" id="UP001151760"/>
    </source>
</evidence>
<comment type="caution">
    <text evidence="1">The sequence shown here is derived from an EMBL/GenBank/DDBJ whole genome shotgun (WGS) entry which is preliminary data.</text>
</comment>
<keyword evidence="2" id="KW-1185">Reference proteome</keyword>
<protein>
    <submittedName>
        <fullName evidence="1">Uncharacterized protein</fullName>
    </submittedName>
</protein>
<dbReference type="EMBL" id="BQNB010015327">
    <property type="protein sequence ID" value="GJT38749.1"/>
    <property type="molecule type" value="Genomic_DNA"/>
</dbReference>
<evidence type="ECO:0000313" key="1">
    <source>
        <dbReference type="EMBL" id="GJT38749.1"/>
    </source>
</evidence>
<proteinExistence type="predicted"/>
<dbReference type="Proteomes" id="UP001151760">
    <property type="component" value="Unassembled WGS sequence"/>
</dbReference>
<organism evidence="1 2">
    <name type="scientific">Tanacetum coccineum</name>
    <dbReference type="NCBI Taxonomy" id="301880"/>
    <lineage>
        <taxon>Eukaryota</taxon>
        <taxon>Viridiplantae</taxon>
        <taxon>Streptophyta</taxon>
        <taxon>Embryophyta</taxon>
        <taxon>Tracheophyta</taxon>
        <taxon>Spermatophyta</taxon>
        <taxon>Magnoliopsida</taxon>
        <taxon>eudicotyledons</taxon>
        <taxon>Gunneridae</taxon>
        <taxon>Pentapetalae</taxon>
        <taxon>asterids</taxon>
        <taxon>campanulids</taxon>
        <taxon>Asterales</taxon>
        <taxon>Asteraceae</taxon>
        <taxon>Asteroideae</taxon>
        <taxon>Anthemideae</taxon>
        <taxon>Anthemidinae</taxon>
        <taxon>Tanacetum</taxon>
    </lineage>
</organism>
<accession>A0ABQ5DIC1</accession>
<sequence length="422" mass="47825">MTTLAEFMIIAGADNRPPMLEKSLYDFLKTRMEFYMKHKDNGIMILDSVQNGPLVWPTVVQEDSLPPDVYCIVNHHKVAKEIWDRVKLLIPVQVNTKFLNSLLPEWSKFVTDVKLARNLHTTNYDQLYSYLEQHEIHANETRFMRERYQDPLAFFPQIDSGLVVLVFNQGDDPIACLNKAMAFLTTVASSRVTVQQVQGRQGQSYAGNSYKGNATSSGGNNVGGQARVVKFYNYQGEGHMASQCTQPKRPMNVAWFKENAMLAEAQEAGQILDEEQLAFLADLGIPDGQAAQTIISSTAAFQTEDLDAYDSDCDDVFNAKAVLMAPYFEPYHTDMDNRSVHVIQGFEQTPVADFTNNKITSDSNIIPYSQYLQEMQQAAVQDTNLYAQQDSMILFMIEQMSKQMINHVKNRKRLIGKRIINP</sequence>
<gene>
    <name evidence="1" type="ORF">Tco_0938614</name>
</gene>
<reference evidence="1" key="2">
    <citation type="submission" date="2022-01" db="EMBL/GenBank/DDBJ databases">
        <authorList>
            <person name="Yamashiro T."/>
            <person name="Shiraishi A."/>
            <person name="Satake H."/>
            <person name="Nakayama K."/>
        </authorList>
    </citation>
    <scope>NUCLEOTIDE SEQUENCE</scope>
</reference>